<feature type="domain" description="PFL" evidence="6">
    <location>
        <begin position="11"/>
        <end position="664"/>
    </location>
</feature>
<dbReference type="Pfam" id="PF01228">
    <property type="entry name" value="Gly_radical"/>
    <property type="match status" value="1"/>
</dbReference>
<comment type="caution">
    <text evidence="7">The sequence shown here is derived from an EMBL/GenBank/DDBJ whole genome shotgun (WGS) entry which is preliminary data.</text>
</comment>
<dbReference type="PANTHER" id="PTHR43641">
    <property type="entry name" value="FORMATE ACETYLTRANSFERASE 3-RELATED"/>
    <property type="match status" value="1"/>
</dbReference>
<evidence type="ECO:0000256" key="3">
    <source>
        <dbReference type="PROSITE-ProRule" id="PRU00493"/>
    </source>
</evidence>
<dbReference type="EMBL" id="JDRY01000031">
    <property type="protein sequence ID" value="KGM99689.1"/>
    <property type="molecule type" value="Genomic_DNA"/>
</dbReference>
<dbReference type="Gene3D" id="3.20.70.20">
    <property type="match status" value="1"/>
</dbReference>
<keyword evidence="1 3" id="KW-0556">Organic radical</keyword>
<dbReference type="InterPro" id="IPR004184">
    <property type="entry name" value="PFL_dom"/>
</dbReference>
<dbReference type="NCBIfam" id="TIGR01774">
    <property type="entry name" value="PFL2-3"/>
    <property type="match status" value="1"/>
</dbReference>
<dbReference type="PROSITE" id="PS51554">
    <property type="entry name" value="PFL"/>
    <property type="match status" value="1"/>
</dbReference>
<dbReference type="PANTHER" id="PTHR43641:SF2">
    <property type="entry name" value="DEHYDRATASE YBIW-RELATED"/>
    <property type="match status" value="1"/>
</dbReference>
<feature type="modified residue" description="Glycine radical" evidence="3">
    <location>
        <position position="767"/>
    </location>
</feature>
<dbReference type="GO" id="GO:0016829">
    <property type="term" value="F:lyase activity"/>
    <property type="evidence" value="ECO:0007669"/>
    <property type="project" value="UniProtKB-KW"/>
</dbReference>
<dbReference type="InterPro" id="IPR010098">
    <property type="entry name" value="PFL2/GDeHydtase_fam"/>
</dbReference>
<evidence type="ECO:0000313" key="7">
    <source>
        <dbReference type="EMBL" id="KGM99689.1"/>
    </source>
</evidence>
<evidence type="ECO:0000256" key="4">
    <source>
        <dbReference type="SAM" id="Coils"/>
    </source>
</evidence>
<dbReference type="RefSeq" id="WP_039259400.1">
    <property type="nucleotide sequence ID" value="NZ_JDRY01000031.1"/>
</dbReference>
<dbReference type="PROSITE" id="PS51149">
    <property type="entry name" value="GLY_RADICAL_2"/>
    <property type="match status" value="1"/>
</dbReference>
<evidence type="ECO:0000259" key="6">
    <source>
        <dbReference type="PROSITE" id="PS51554"/>
    </source>
</evidence>
<sequence>MIGKGFGNPTERVKKLKVQILNVIPHVETERALLITDSYKETEEKPIILRRALALKKILENLPIVIREDELIVGSLTKEPRSSQVFPEFSNKWLKEELNRLDKRKGDVFIITEEDKKRLNEVFEYWDGKTTNELATSYMSEETINAMNANVFTVGNYYFNGVGHISVNYGKVIREGYNKIIKEAMDQLENNDDKDPEYIKKKQFLESVIISCRAAMEFANRYANKADELAEKIKDINRKKELKEISRICRKVPKEGATSFYEACQAFWFVHAIINIESNGHSISPTRFDQYMYPYYKKDINEGNITKEFAQELIDCVWIKLNDINKVRDEVSTKYFGGYPMYQNLIVGGQNEGGQDVTNELSYMALAASAHVRLPQPSLSVRIWNKTPDQFLLKACELTREGLGLPAYYNDEVIIPALVARGVTLEDARRYGIIGCVEPQCPGKTEGWHDSAFFNLARIVELAINSGKDNGQQVGPKTELFTKMKSFDDFIRAYKIQMEYFVKHMCIADNCVDISHAERAPLPFLSSMVEDCIGKGKSLQEGGAQYNFSGPQGVGVANVGDSLMAIKKLVFEENKITKEELKEALDSNFNNNPRIKQMVIKQSSKYGNDIDEVDELAREGALIYCKEVNKYMNPRGGHFQPGLYPSSINVYFGSLTGATPDGRSSNEPLADGVSPSRGQDICGPTAAGNSVAKLDHFIASNGTLFNQKFHPSALKGDKGLQNLAAVVRSYFDQKGMHVQYNVIDRDTLIKAQENPQDYRDLIVRVAGYSAQFISLNKAIQDDIIKRTEHVM</sequence>
<dbReference type="SUPFAM" id="SSF51998">
    <property type="entry name" value="PFL-like glycyl radical enzymes"/>
    <property type="match status" value="1"/>
</dbReference>
<dbReference type="AlphaFoldDB" id="A0A0A0IE11"/>
<keyword evidence="2 7" id="KW-0456">Lyase</keyword>
<evidence type="ECO:0000259" key="5">
    <source>
        <dbReference type="PROSITE" id="PS51149"/>
    </source>
</evidence>
<protein>
    <submittedName>
        <fullName evidence="7">Pyruvate formate-lyase</fullName>
    </submittedName>
</protein>
<evidence type="ECO:0000256" key="2">
    <source>
        <dbReference type="ARBA" id="ARBA00023239"/>
    </source>
</evidence>
<dbReference type="Proteomes" id="UP000030014">
    <property type="component" value="Unassembled WGS sequence"/>
</dbReference>
<evidence type="ECO:0000256" key="1">
    <source>
        <dbReference type="ARBA" id="ARBA00022818"/>
    </source>
</evidence>
<keyword evidence="7" id="KW-0670">Pyruvate</keyword>
<dbReference type="CDD" id="cd01677">
    <property type="entry name" value="PFL2_DhaB_BssA"/>
    <property type="match status" value="1"/>
</dbReference>
<dbReference type="InterPro" id="IPR051215">
    <property type="entry name" value="GRE"/>
</dbReference>
<feature type="domain" description="Glycine radical" evidence="5">
    <location>
        <begin position="671"/>
        <end position="791"/>
    </location>
</feature>
<dbReference type="InterPro" id="IPR019777">
    <property type="entry name" value="Form_AcTrfase_GR_CS"/>
</dbReference>
<reference evidence="7 8" key="1">
    <citation type="submission" date="2014-01" db="EMBL/GenBank/DDBJ databases">
        <title>Plasmidome dynamics in the species complex Clostridium novyi sensu lato converts strains of independent lineages into distinctly different pathogens.</title>
        <authorList>
            <person name="Skarin H."/>
            <person name="Segerman B."/>
        </authorList>
    </citation>
    <scope>NUCLEOTIDE SEQUENCE [LARGE SCALE GENOMIC DNA]</scope>
    <source>
        <strain evidence="7 8">DC5</strain>
    </source>
</reference>
<keyword evidence="4" id="KW-0175">Coiled coil</keyword>
<dbReference type="InterPro" id="IPR001150">
    <property type="entry name" value="Gly_radical"/>
</dbReference>
<dbReference type="GO" id="GO:0005829">
    <property type="term" value="C:cytosol"/>
    <property type="evidence" value="ECO:0007669"/>
    <property type="project" value="TreeGrafter"/>
</dbReference>
<organism evidence="7 8">
    <name type="scientific">Clostridium botulinum C/D str. DC5</name>
    <dbReference type="NCBI Taxonomy" id="1443128"/>
    <lineage>
        <taxon>Bacteria</taxon>
        <taxon>Bacillati</taxon>
        <taxon>Bacillota</taxon>
        <taxon>Clostridia</taxon>
        <taxon>Eubacteriales</taxon>
        <taxon>Clostridiaceae</taxon>
        <taxon>Clostridium</taxon>
    </lineage>
</organism>
<evidence type="ECO:0000313" key="8">
    <source>
        <dbReference type="Proteomes" id="UP000030014"/>
    </source>
</evidence>
<proteinExistence type="predicted"/>
<name>A0A0A0IE11_CLOBO</name>
<dbReference type="PROSITE" id="PS00850">
    <property type="entry name" value="GLY_RADICAL_1"/>
    <property type="match status" value="1"/>
</dbReference>
<gene>
    <name evidence="7" type="ORF">Z955_06245</name>
</gene>
<dbReference type="Pfam" id="PF02901">
    <property type="entry name" value="PFL-like"/>
    <property type="match status" value="1"/>
</dbReference>
<accession>A0A0A0IE11</accession>
<feature type="coiled-coil region" evidence="4">
    <location>
        <begin position="219"/>
        <end position="246"/>
    </location>
</feature>